<evidence type="ECO:0000313" key="2">
    <source>
        <dbReference type="Proteomes" id="UP000326950"/>
    </source>
</evidence>
<proteinExistence type="predicted"/>
<keyword evidence="2" id="KW-1185">Reference proteome</keyword>
<dbReference type="EMBL" id="ML738803">
    <property type="protein sequence ID" value="KAE8155775.1"/>
    <property type="molecule type" value="Genomic_DNA"/>
</dbReference>
<gene>
    <name evidence="1" type="ORF">BDV40DRAFT_105786</name>
</gene>
<evidence type="ECO:0000313" key="1">
    <source>
        <dbReference type="EMBL" id="KAE8155775.1"/>
    </source>
</evidence>
<sequence length="87" mass="10437">MWALRFIPRAPLGFGPMTCVRMAIKYRFWGADHGAQGYWLGRVLICVMRFSFYFLFFFSVIVFLSRSLIDWGWFFLIRLLFYSFLAP</sequence>
<organism evidence="1 2">
    <name type="scientific">Aspergillus tamarii</name>
    <dbReference type="NCBI Taxonomy" id="41984"/>
    <lineage>
        <taxon>Eukaryota</taxon>
        <taxon>Fungi</taxon>
        <taxon>Dikarya</taxon>
        <taxon>Ascomycota</taxon>
        <taxon>Pezizomycotina</taxon>
        <taxon>Eurotiomycetes</taxon>
        <taxon>Eurotiomycetidae</taxon>
        <taxon>Eurotiales</taxon>
        <taxon>Aspergillaceae</taxon>
        <taxon>Aspergillus</taxon>
        <taxon>Aspergillus subgen. Circumdati</taxon>
    </lineage>
</organism>
<dbReference type="AlphaFoldDB" id="A0A5N6UB15"/>
<dbReference type="Proteomes" id="UP000326950">
    <property type="component" value="Unassembled WGS sequence"/>
</dbReference>
<accession>A0A5N6UB15</accession>
<reference evidence="1 2" key="1">
    <citation type="submission" date="2019-04" db="EMBL/GenBank/DDBJ databases">
        <title>Friends and foes A comparative genomics study of 23 Aspergillus species from section Flavi.</title>
        <authorList>
            <consortium name="DOE Joint Genome Institute"/>
            <person name="Kjaerbolling I."/>
            <person name="Vesth T."/>
            <person name="Frisvad J.C."/>
            <person name="Nybo J.L."/>
            <person name="Theobald S."/>
            <person name="Kildgaard S."/>
            <person name="Isbrandt T."/>
            <person name="Kuo A."/>
            <person name="Sato A."/>
            <person name="Lyhne E.K."/>
            <person name="Kogle M.E."/>
            <person name="Wiebenga A."/>
            <person name="Kun R.S."/>
            <person name="Lubbers R.J."/>
            <person name="Makela M.R."/>
            <person name="Barry K."/>
            <person name="Chovatia M."/>
            <person name="Clum A."/>
            <person name="Daum C."/>
            <person name="Haridas S."/>
            <person name="He G."/>
            <person name="LaButti K."/>
            <person name="Lipzen A."/>
            <person name="Mondo S."/>
            <person name="Riley R."/>
            <person name="Salamov A."/>
            <person name="Simmons B.A."/>
            <person name="Magnuson J.K."/>
            <person name="Henrissat B."/>
            <person name="Mortensen U.H."/>
            <person name="Larsen T.O."/>
            <person name="Devries R.P."/>
            <person name="Grigoriev I.V."/>
            <person name="Machida M."/>
            <person name="Baker S.E."/>
            <person name="Andersen M.R."/>
        </authorList>
    </citation>
    <scope>NUCLEOTIDE SEQUENCE [LARGE SCALE GENOMIC DNA]</scope>
    <source>
        <strain evidence="1 2">CBS 117626</strain>
    </source>
</reference>
<protein>
    <submittedName>
        <fullName evidence="1">Uncharacterized protein</fullName>
    </submittedName>
</protein>
<name>A0A5N6UB15_ASPTM</name>